<dbReference type="AlphaFoldDB" id="A0A8T0GR98"/>
<protein>
    <submittedName>
        <fullName evidence="1">Uncharacterized protein</fullName>
    </submittedName>
</protein>
<evidence type="ECO:0000313" key="2">
    <source>
        <dbReference type="Proteomes" id="UP000822688"/>
    </source>
</evidence>
<evidence type="ECO:0000313" key="1">
    <source>
        <dbReference type="EMBL" id="KAG0561117.1"/>
    </source>
</evidence>
<sequence length="113" mass="13415">MTPSVIPFQRLHRRASELAAPPKLHLHHRNNQLNRNLHRKKIIQKLPSSLLYVRLLSSCSRPQTRPRFNPKGHLICQVSSLQYRRRCTPFRATTIKTKKLDRKLHHTTTKEKR</sequence>
<gene>
    <name evidence="1" type="ORF">KC19_9G038700</name>
</gene>
<accession>A0A8T0GR98</accession>
<keyword evidence="2" id="KW-1185">Reference proteome</keyword>
<comment type="caution">
    <text evidence="1">The sequence shown here is derived from an EMBL/GenBank/DDBJ whole genome shotgun (WGS) entry which is preliminary data.</text>
</comment>
<feature type="non-terminal residue" evidence="1">
    <location>
        <position position="113"/>
    </location>
</feature>
<reference evidence="1" key="1">
    <citation type="submission" date="2020-06" db="EMBL/GenBank/DDBJ databases">
        <title>WGS assembly of Ceratodon purpureus strain R40.</title>
        <authorList>
            <person name="Carey S.B."/>
            <person name="Jenkins J."/>
            <person name="Shu S."/>
            <person name="Lovell J.T."/>
            <person name="Sreedasyam A."/>
            <person name="Maumus F."/>
            <person name="Tiley G.P."/>
            <person name="Fernandez-Pozo N."/>
            <person name="Barry K."/>
            <person name="Chen C."/>
            <person name="Wang M."/>
            <person name="Lipzen A."/>
            <person name="Daum C."/>
            <person name="Saski C.A."/>
            <person name="Payton A.C."/>
            <person name="Mcbreen J.C."/>
            <person name="Conrad R.E."/>
            <person name="Kollar L.M."/>
            <person name="Olsson S."/>
            <person name="Huttunen S."/>
            <person name="Landis J.B."/>
            <person name="Wickett N.J."/>
            <person name="Johnson M.G."/>
            <person name="Rensing S.A."/>
            <person name="Grimwood J."/>
            <person name="Schmutz J."/>
            <person name="Mcdaniel S.F."/>
        </authorList>
    </citation>
    <scope>NUCLEOTIDE SEQUENCE</scope>
    <source>
        <strain evidence="1">R40</strain>
    </source>
</reference>
<dbReference type="Proteomes" id="UP000822688">
    <property type="component" value="Chromosome 9"/>
</dbReference>
<organism evidence="1 2">
    <name type="scientific">Ceratodon purpureus</name>
    <name type="common">Fire moss</name>
    <name type="synonym">Dicranum purpureum</name>
    <dbReference type="NCBI Taxonomy" id="3225"/>
    <lineage>
        <taxon>Eukaryota</taxon>
        <taxon>Viridiplantae</taxon>
        <taxon>Streptophyta</taxon>
        <taxon>Embryophyta</taxon>
        <taxon>Bryophyta</taxon>
        <taxon>Bryophytina</taxon>
        <taxon>Bryopsida</taxon>
        <taxon>Dicranidae</taxon>
        <taxon>Pseudoditrichales</taxon>
        <taxon>Ditrichaceae</taxon>
        <taxon>Ceratodon</taxon>
    </lineage>
</organism>
<dbReference type="EMBL" id="CM026430">
    <property type="protein sequence ID" value="KAG0561117.1"/>
    <property type="molecule type" value="Genomic_DNA"/>
</dbReference>
<name>A0A8T0GR98_CERPU</name>
<proteinExistence type="predicted"/>